<dbReference type="AlphaFoldDB" id="A0A067M638"/>
<feature type="region of interest" description="Disordered" evidence="1">
    <location>
        <begin position="1"/>
        <end position="27"/>
    </location>
</feature>
<evidence type="ECO:0000313" key="3">
    <source>
        <dbReference type="Proteomes" id="UP000027195"/>
    </source>
</evidence>
<reference evidence="3" key="1">
    <citation type="journal article" date="2014" name="Proc. Natl. Acad. Sci. U.S.A.">
        <title>Extensive sampling of basidiomycete genomes demonstrates inadequacy of the white-rot/brown-rot paradigm for wood decay fungi.</title>
        <authorList>
            <person name="Riley R."/>
            <person name="Salamov A.A."/>
            <person name="Brown D.W."/>
            <person name="Nagy L.G."/>
            <person name="Floudas D."/>
            <person name="Held B.W."/>
            <person name="Levasseur A."/>
            <person name="Lombard V."/>
            <person name="Morin E."/>
            <person name="Otillar R."/>
            <person name="Lindquist E.A."/>
            <person name="Sun H."/>
            <person name="LaButti K.M."/>
            <person name="Schmutz J."/>
            <person name="Jabbour D."/>
            <person name="Luo H."/>
            <person name="Baker S.E."/>
            <person name="Pisabarro A.G."/>
            <person name="Walton J.D."/>
            <person name="Blanchette R.A."/>
            <person name="Henrissat B."/>
            <person name="Martin F."/>
            <person name="Cullen D."/>
            <person name="Hibbett D.S."/>
            <person name="Grigoriev I.V."/>
        </authorList>
    </citation>
    <scope>NUCLEOTIDE SEQUENCE [LARGE SCALE GENOMIC DNA]</scope>
    <source>
        <strain evidence="3">FD-172 SS1</strain>
    </source>
</reference>
<dbReference type="Proteomes" id="UP000027195">
    <property type="component" value="Unassembled WGS sequence"/>
</dbReference>
<keyword evidence="3" id="KW-1185">Reference proteome</keyword>
<dbReference type="EMBL" id="KL198070">
    <property type="protein sequence ID" value="KDQ10175.1"/>
    <property type="molecule type" value="Genomic_DNA"/>
</dbReference>
<organism evidence="2 3">
    <name type="scientific">Botryobasidium botryosum (strain FD-172 SS1)</name>
    <dbReference type="NCBI Taxonomy" id="930990"/>
    <lineage>
        <taxon>Eukaryota</taxon>
        <taxon>Fungi</taxon>
        <taxon>Dikarya</taxon>
        <taxon>Basidiomycota</taxon>
        <taxon>Agaricomycotina</taxon>
        <taxon>Agaricomycetes</taxon>
        <taxon>Cantharellales</taxon>
        <taxon>Botryobasidiaceae</taxon>
        <taxon>Botryobasidium</taxon>
    </lineage>
</organism>
<evidence type="ECO:0000256" key="1">
    <source>
        <dbReference type="SAM" id="MobiDB-lite"/>
    </source>
</evidence>
<proteinExistence type="predicted"/>
<dbReference type="HOGENOM" id="CLU_2157974_0_0_1"/>
<name>A0A067M638_BOTB1</name>
<dbReference type="InParanoid" id="A0A067M638"/>
<gene>
    <name evidence="2" type="ORF">BOTBODRAFT_499099</name>
</gene>
<evidence type="ECO:0000313" key="2">
    <source>
        <dbReference type="EMBL" id="KDQ10175.1"/>
    </source>
</evidence>
<protein>
    <submittedName>
        <fullName evidence="2">Uncharacterized protein</fullName>
    </submittedName>
</protein>
<sequence>MRNTRRPAWMPRPPQHRPSAVANEPGPRKIKVKLEHRDSSTPSSSRYAPAKTIKCALYGSKTNQSTSTRRPQPPTEVSSEKYCLHPRAPTTASSLSPLMAISRGYWTRIRR</sequence>
<feature type="region of interest" description="Disordered" evidence="1">
    <location>
        <begin position="58"/>
        <end position="80"/>
    </location>
</feature>
<feature type="region of interest" description="Disordered" evidence="1">
    <location>
        <begin position="33"/>
        <end position="52"/>
    </location>
</feature>
<feature type="compositionally biased region" description="Polar residues" evidence="1">
    <location>
        <begin position="60"/>
        <end position="70"/>
    </location>
</feature>
<accession>A0A067M638</accession>